<name>A0A9P6Z6B4_9FUNG</name>
<dbReference type="AlphaFoldDB" id="A0A9P6Z6B4"/>
<evidence type="ECO:0000256" key="1">
    <source>
        <dbReference type="SAM" id="MobiDB-lite"/>
    </source>
</evidence>
<evidence type="ECO:0000313" key="3">
    <source>
        <dbReference type="Proteomes" id="UP000740926"/>
    </source>
</evidence>
<dbReference type="Proteomes" id="UP000740926">
    <property type="component" value="Unassembled WGS sequence"/>
</dbReference>
<accession>A0A9P6Z6B4</accession>
<organism evidence="2 3">
    <name type="scientific">Rhizopus delemar</name>
    <dbReference type="NCBI Taxonomy" id="936053"/>
    <lineage>
        <taxon>Eukaryota</taxon>
        <taxon>Fungi</taxon>
        <taxon>Fungi incertae sedis</taxon>
        <taxon>Mucoromycota</taxon>
        <taxon>Mucoromycotina</taxon>
        <taxon>Mucoromycetes</taxon>
        <taxon>Mucorales</taxon>
        <taxon>Mucorineae</taxon>
        <taxon>Rhizopodaceae</taxon>
        <taxon>Rhizopus</taxon>
    </lineage>
</organism>
<keyword evidence="3" id="KW-1185">Reference proteome</keyword>
<dbReference type="EMBL" id="JAANIU010000520">
    <property type="protein sequence ID" value="KAG1571709.1"/>
    <property type="molecule type" value="Genomic_DNA"/>
</dbReference>
<reference evidence="2 3" key="1">
    <citation type="journal article" date="2020" name="Microb. Genom.">
        <title>Genetic diversity of clinical and environmental Mucorales isolates obtained from an investigation of mucormycosis cases among solid organ transplant recipients.</title>
        <authorList>
            <person name="Nguyen M.H."/>
            <person name="Kaul D."/>
            <person name="Muto C."/>
            <person name="Cheng S.J."/>
            <person name="Richter R.A."/>
            <person name="Bruno V.M."/>
            <person name="Liu G."/>
            <person name="Beyhan S."/>
            <person name="Sundermann A.J."/>
            <person name="Mounaud S."/>
            <person name="Pasculle A.W."/>
            <person name="Nierman W.C."/>
            <person name="Driscoll E."/>
            <person name="Cumbie R."/>
            <person name="Clancy C.J."/>
            <person name="Dupont C.L."/>
        </authorList>
    </citation>
    <scope>NUCLEOTIDE SEQUENCE [LARGE SCALE GENOMIC DNA]</scope>
    <source>
        <strain evidence="2 3">GL24</strain>
    </source>
</reference>
<feature type="region of interest" description="Disordered" evidence="1">
    <location>
        <begin position="288"/>
        <end position="323"/>
    </location>
</feature>
<feature type="compositionally biased region" description="Polar residues" evidence="1">
    <location>
        <begin position="296"/>
        <end position="305"/>
    </location>
</feature>
<proteinExistence type="predicted"/>
<protein>
    <submittedName>
        <fullName evidence="2">Uncharacterized protein</fullName>
    </submittedName>
</protein>
<feature type="region of interest" description="Disordered" evidence="1">
    <location>
        <begin position="245"/>
        <end position="269"/>
    </location>
</feature>
<feature type="compositionally biased region" description="Basic residues" evidence="1">
    <location>
        <begin position="245"/>
        <end position="263"/>
    </location>
</feature>
<feature type="compositionally biased region" description="Basic and acidic residues" evidence="1">
    <location>
        <begin position="313"/>
        <end position="323"/>
    </location>
</feature>
<sequence>MSKVYVCLKAAHAIMADMGPLALSLDGLEAINLFLDEFLFILLTAVSHPVDIFRIKTVFHQLLPRLSKHALIEADMELKRHLKAGDCTESSLGIMNIQESCASHCTLSDHRSQSSDIIIIYLTVIVEHIAEYLLCSIADQADMESISLKEVFTGLLNDRNINHVFEQMKLKDQLQKNMSFLNENNAKEEEEDAVELMNGTKHTNALSKNDLTFTDEIITADTARKSSENEHRKNTLKRRFSLFNSNHKKGTTHRHQPTQHAKRSLPSPLATDFEDLFRSGDTKRVSLTPHRLKSIEVSQLPDSPVQSPPLSPKEPEPKTRTERTSIRVIQRPYEGCIRGSEKELVYVIPTPLRQPLKPKKIDKACQTDSEQDDEQERQIVEWLLLA</sequence>
<comment type="caution">
    <text evidence="2">The sequence shown here is derived from an EMBL/GenBank/DDBJ whole genome shotgun (WGS) entry which is preliminary data.</text>
</comment>
<gene>
    <name evidence="2" type="ORF">G6F50_004375</name>
</gene>
<evidence type="ECO:0000313" key="2">
    <source>
        <dbReference type="EMBL" id="KAG1571709.1"/>
    </source>
</evidence>